<sequence length="223" mass="25174">LRVFLIFFLKDDIETKRATNFWFVCFLKTCSGALIKKKEFAKERGKKEIFSDRINNKLSEEGKPLTSSDTVSFCAVDYWGNACSFISSNFHGFGTGLVPKNCGFTLQNRGFGFDWDNLEHCNAVGPMKRPYHTIIPGMATRENGELFAAFSVMGGFMQPQGHFQVLTNLIDKGMNAQECLDEPRFCISLSEGNLKVHDHSQLLIEENICGNQNTQKLCQHPLL</sequence>
<dbReference type="Pfam" id="PF01019">
    <property type="entry name" value="G_glu_transpept"/>
    <property type="match status" value="1"/>
</dbReference>
<keyword evidence="2" id="KW-1185">Reference proteome</keyword>
<organism evidence="1 2">
    <name type="scientific">Reticulomyxa filosa</name>
    <dbReference type="NCBI Taxonomy" id="46433"/>
    <lineage>
        <taxon>Eukaryota</taxon>
        <taxon>Sar</taxon>
        <taxon>Rhizaria</taxon>
        <taxon>Retaria</taxon>
        <taxon>Foraminifera</taxon>
        <taxon>Monothalamids</taxon>
        <taxon>Reticulomyxidae</taxon>
        <taxon>Reticulomyxa</taxon>
    </lineage>
</organism>
<feature type="non-terminal residue" evidence="1">
    <location>
        <position position="1"/>
    </location>
</feature>
<proteinExistence type="predicted"/>
<accession>X6P9V5</accession>
<dbReference type="SUPFAM" id="SSF56235">
    <property type="entry name" value="N-terminal nucleophile aminohydrolases (Ntn hydrolases)"/>
    <property type="match status" value="1"/>
</dbReference>
<dbReference type="InterPro" id="IPR043137">
    <property type="entry name" value="GGT_ssub_C"/>
</dbReference>
<gene>
    <name evidence="1" type="ORF">RFI_02204</name>
</gene>
<protein>
    <recommendedName>
        <fullName evidence="3">Gamma-glutamyltranspeptidase</fullName>
    </recommendedName>
</protein>
<evidence type="ECO:0008006" key="3">
    <source>
        <dbReference type="Google" id="ProtNLM"/>
    </source>
</evidence>
<dbReference type="InterPro" id="IPR029055">
    <property type="entry name" value="Ntn_hydrolases_N"/>
</dbReference>
<evidence type="ECO:0000313" key="2">
    <source>
        <dbReference type="Proteomes" id="UP000023152"/>
    </source>
</evidence>
<comment type="caution">
    <text evidence="1">The sequence shown here is derived from an EMBL/GenBank/DDBJ whole genome shotgun (WGS) entry which is preliminary data.</text>
</comment>
<dbReference type="PANTHER" id="PTHR43881">
    <property type="entry name" value="GAMMA-GLUTAMYLTRANSPEPTIDASE (AFU_ORTHOLOGUE AFUA_4G13580)"/>
    <property type="match status" value="1"/>
</dbReference>
<evidence type="ECO:0000313" key="1">
    <source>
        <dbReference type="EMBL" id="ETO34883.1"/>
    </source>
</evidence>
<dbReference type="AlphaFoldDB" id="X6P9V5"/>
<dbReference type="OrthoDB" id="2015213at2759"/>
<dbReference type="PANTHER" id="PTHR43881:SF1">
    <property type="entry name" value="GAMMA-GLUTAMYLTRANSPEPTIDASE (AFU_ORTHOLOGUE AFUA_4G13580)"/>
    <property type="match status" value="1"/>
</dbReference>
<dbReference type="InterPro" id="IPR052896">
    <property type="entry name" value="GGT-like_enzyme"/>
</dbReference>
<reference evidence="1 2" key="1">
    <citation type="journal article" date="2013" name="Curr. Biol.">
        <title>The Genome of the Foraminiferan Reticulomyxa filosa.</title>
        <authorList>
            <person name="Glockner G."/>
            <person name="Hulsmann N."/>
            <person name="Schleicher M."/>
            <person name="Noegel A.A."/>
            <person name="Eichinger L."/>
            <person name="Gallinger C."/>
            <person name="Pawlowski J."/>
            <person name="Sierra R."/>
            <person name="Euteneuer U."/>
            <person name="Pillet L."/>
            <person name="Moustafa A."/>
            <person name="Platzer M."/>
            <person name="Groth M."/>
            <person name="Szafranski K."/>
            <person name="Schliwa M."/>
        </authorList>
    </citation>
    <scope>NUCLEOTIDE SEQUENCE [LARGE SCALE GENOMIC DNA]</scope>
</reference>
<dbReference type="Proteomes" id="UP000023152">
    <property type="component" value="Unassembled WGS sequence"/>
</dbReference>
<name>X6P9V5_RETFI</name>
<dbReference type="Gene3D" id="3.60.20.40">
    <property type="match status" value="1"/>
</dbReference>
<dbReference type="EMBL" id="ASPP01002184">
    <property type="protein sequence ID" value="ETO34883.1"/>
    <property type="molecule type" value="Genomic_DNA"/>
</dbReference>